<sequence length="807" mass="91409">MLQCHTSTCRIRDGCSSSRPSPFEVCNEWGSNWWCSSIVPYSLSCSPDPTLWKNSKPSSYQPNMHRIFYRILAKSLLEQTNLLLSFVYLGLAHGNIYLVPPMSCLFLPNFNEHGGHPFNKTRRPFTPLLPTAASIARENNHSPASSFLKCINQIFYGRIFKATTLDAKLSTELEDATIFEVASGSRNNYIVFWYQRSGLNLSEIKARALRTADDKPLFRNGCWEPSLNPHTLRKFTTDSIEKLGSSSSRVSQSKSLHSTAKPRAGSSTSKGRSRTSLRQEPITRKIPHTELEETIEATVIPIAGSKENSIAIWLNKIISAFTHLPSPHSQSHSQSRPELEEPRLTRSMSKTIDTPSTQNNLHLWSSQYATKPVENSPMSFKPDIVFCGQLDPHTGFVWRNVISFFELTSSNHSTQLRRDITRKVYAVFMSQPNRRFVVALSLARQEFRLHVFDRSGVIHSLGSNVHKDYWTHKGRKHTEEEILLKIKGLLGVPQLVKAWTVQIENVDETTDCLRPPISGGKTGIRDSSSPTSLNDANRRTYLPILLIARTLHFILVDVYGILHHDISLNNVLMFICAARWPVAQQNMQEREDVIASKKFQCGLLIDFDYAEIINEVKQGVSSGDRTGTIPFMAIDLLQQYTSPSINFTHTFLHDLESLIYVLVWICILYQALNEIRSDQGIEQTCLKQWALVKTVHEIQALCDQKLGQLLSRSILNDFALYFEPLKPFVTQLYKLIQCSQDPEDDAILTHTAVIEILMGAFKLVTDVPCGAANAKLTWKRLQNEPVPTQSTYYSEGRNVRCRVGDHN</sequence>
<dbReference type="InterPro" id="IPR011009">
    <property type="entry name" value="Kinase-like_dom_sf"/>
</dbReference>
<evidence type="ECO:0000313" key="4">
    <source>
        <dbReference type="Proteomes" id="UP000683000"/>
    </source>
</evidence>
<dbReference type="OrthoDB" id="2636366at2759"/>
<protein>
    <recommendedName>
        <fullName evidence="2">Fungal-type protein kinase domain-containing protein</fullName>
    </recommendedName>
</protein>
<feature type="region of interest" description="Disordered" evidence="1">
    <location>
        <begin position="325"/>
        <end position="345"/>
    </location>
</feature>
<evidence type="ECO:0000313" key="3">
    <source>
        <dbReference type="EMBL" id="KAG6372402.1"/>
    </source>
</evidence>
<feature type="compositionally biased region" description="Low complexity" evidence="1">
    <location>
        <begin position="325"/>
        <end position="334"/>
    </location>
</feature>
<evidence type="ECO:0000259" key="2">
    <source>
        <dbReference type="Pfam" id="PF17667"/>
    </source>
</evidence>
<feature type="compositionally biased region" description="Low complexity" evidence="1">
    <location>
        <begin position="265"/>
        <end position="276"/>
    </location>
</feature>
<dbReference type="PANTHER" id="PTHR38248">
    <property type="entry name" value="FUNK1 6"/>
    <property type="match status" value="1"/>
</dbReference>
<dbReference type="EMBL" id="JAGFBS010000028">
    <property type="protein sequence ID" value="KAG6372402.1"/>
    <property type="molecule type" value="Genomic_DNA"/>
</dbReference>
<comment type="caution">
    <text evidence="3">The sequence shown here is derived from an EMBL/GenBank/DDBJ whole genome shotgun (WGS) entry which is preliminary data.</text>
</comment>
<feature type="domain" description="Fungal-type protein kinase" evidence="2">
    <location>
        <begin position="382"/>
        <end position="468"/>
    </location>
</feature>
<feature type="compositionally biased region" description="Basic and acidic residues" evidence="1">
    <location>
        <begin position="335"/>
        <end position="344"/>
    </location>
</feature>
<dbReference type="InterPro" id="IPR008266">
    <property type="entry name" value="Tyr_kinase_AS"/>
</dbReference>
<dbReference type="PANTHER" id="PTHR38248:SF2">
    <property type="entry name" value="FUNK1 11"/>
    <property type="match status" value="1"/>
</dbReference>
<feature type="region of interest" description="Disordered" evidence="1">
    <location>
        <begin position="243"/>
        <end position="289"/>
    </location>
</feature>
<dbReference type="AlphaFoldDB" id="A0A8I2YIH8"/>
<accession>A0A8I2YIH8</accession>
<dbReference type="Proteomes" id="UP000683000">
    <property type="component" value="Unassembled WGS sequence"/>
</dbReference>
<dbReference type="InterPro" id="IPR040976">
    <property type="entry name" value="Pkinase_fungal"/>
</dbReference>
<dbReference type="Pfam" id="PF17667">
    <property type="entry name" value="Pkinase_fungal"/>
    <property type="match status" value="2"/>
</dbReference>
<dbReference type="Gene3D" id="1.10.510.10">
    <property type="entry name" value="Transferase(Phosphotransferase) domain 1"/>
    <property type="match status" value="1"/>
</dbReference>
<proteinExistence type="predicted"/>
<dbReference type="SUPFAM" id="SSF56112">
    <property type="entry name" value="Protein kinase-like (PK-like)"/>
    <property type="match status" value="1"/>
</dbReference>
<dbReference type="PROSITE" id="PS00109">
    <property type="entry name" value="PROTEIN_KINASE_TYR"/>
    <property type="match status" value="1"/>
</dbReference>
<keyword evidence="4" id="KW-1185">Reference proteome</keyword>
<name>A0A8I2YIH8_9AGAM</name>
<reference evidence="3" key="1">
    <citation type="submission" date="2021-03" db="EMBL/GenBank/DDBJ databases">
        <title>Evolutionary innovations through gain and loss of genes in the ectomycorrhizal Boletales.</title>
        <authorList>
            <person name="Wu G."/>
            <person name="Miyauchi S."/>
            <person name="Morin E."/>
            <person name="Yang Z.-L."/>
            <person name="Xu J."/>
            <person name="Martin F.M."/>
        </authorList>
    </citation>
    <scope>NUCLEOTIDE SEQUENCE</scope>
    <source>
        <strain evidence="3">BR01</strain>
    </source>
</reference>
<dbReference type="GO" id="GO:0004672">
    <property type="term" value="F:protein kinase activity"/>
    <property type="evidence" value="ECO:0007669"/>
    <property type="project" value="InterPro"/>
</dbReference>
<evidence type="ECO:0000256" key="1">
    <source>
        <dbReference type="SAM" id="MobiDB-lite"/>
    </source>
</evidence>
<organism evidence="3 4">
    <name type="scientific">Boletus reticuloceps</name>
    <dbReference type="NCBI Taxonomy" id="495285"/>
    <lineage>
        <taxon>Eukaryota</taxon>
        <taxon>Fungi</taxon>
        <taxon>Dikarya</taxon>
        <taxon>Basidiomycota</taxon>
        <taxon>Agaricomycotina</taxon>
        <taxon>Agaricomycetes</taxon>
        <taxon>Agaricomycetidae</taxon>
        <taxon>Boletales</taxon>
        <taxon>Boletineae</taxon>
        <taxon>Boletaceae</taxon>
        <taxon>Boletoideae</taxon>
        <taxon>Boletus</taxon>
    </lineage>
</organism>
<gene>
    <name evidence="3" type="ORF">JVT61DRAFT_7875</name>
</gene>
<feature type="domain" description="Fungal-type protein kinase" evidence="2">
    <location>
        <begin position="551"/>
        <end position="666"/>
    </location>
</feature>
<feature type="compositionally biased region" description="Low complexity" evidence="1">
    <location>
        <begin position="245"/>
        <end position="258"/>
    </location>
</feature>